<dbReference type="HOGENOM" id="CLU_010194_4_3_1"/>
<evidence type="ECO:0000313" key="5">
    <source>
        <dbReference type="EMBL" id="EAU29718.1"/>
    </source>
</evidence>
<comment type="similarity">
    <text evidence="1">Belongs to the short-chain dehydrogenases/reductases (SDR) family.</text>
</comment>
<keyword evidence="3" id="KW-0560">Oxidoreductase</keyword>
<dbReference type="OrthoDB" id="47007at2759"/>
<dbReference type="AlphaFoldDB" id="Q0C9V7"/>
<evidence type="ECO:0000256" key="4">
    <source>
        <dbReference type="SAM" id="MobiDB-lite"/>
    </source>
</evidence>
<dbReference type="InterPro" id="IPR002347">
    <property type="entry name" value="SDR_fam"/>
</dbReference>
<dbReference type="PRINTS" id="PR00080">
    <property type="entry name" value="SDRFAMILY"/>
</dbReference>
<evidence type="ECO:0008006" key="7">
    <source>
        <dbReference type="Google" id="ProtNLM"/>
    </source>
</evidence>
<protein>
    <recommendedName>
        <fullName evidence="7">Oxidoreductase</fullName>
    </recommendedName>
</protein>
<name>Q0C9V7_ASPTN</name>
<gene>
    <name evidence="5" type="ORF">ATEG_09527</name>
</gene>
<dbReference type="Pfam" id="PF13561">
    <property type="entry name" value="adh_short_C2"/>
    <property type="match status" value="1"/>
</dbReference>
<dbReference type="STRING" id="341663.Q0C9V7"/>
<dbReference type="GeneID" id="4354188"/>
<evidence type="ECO:0000256" key="1">
    <source>
        <dbReference type="ARBA" id="ARBA00006484"/>
    </source>
</evidence>
<dbReference type="RefSeq" id="XP_001218149.1">
    <property type="nucleotide sequence ID" value="XM_001218148.1"/>
</dbReference>
<dbReference type="OMA" id="YGYFHMA"/>
<dbReference type="PRINTS" id="PR00081">
    <property type="entry name" value="GDHRDH"/>
</dbReference>
<dbReference type="EMBL" id="CH476608">
    <property type="protein sequence ID" value="EAU29718.1"/>
    <property type="molecule type" value="Genomic_DNA"/>
</dbReference>
<dbReference type="Proteomes" id="UP000007963">
    <property type="component" value="Unassembled WGS sequence"/>
</dbReference>
<dbReference type="PANTHER" id="PTHR48107">
    <property type="entry name" value="NADPH-DEPENDENT ALDEHYDE REDUCTASE-LIKE PROTEIN, CHLOROPLASTIC-RELATED"/>
    <property type="match status" value="1"/>
</dbReference>
<dbReference type="InterPro" id="IPR020904">
    <property type="entry name" value="Sc_DH/Rdtase_CS"/>
</dbReference>
<dbReference type="VEuPathDB" id="FungiDB:ATEG_09527"/>
<keyword evidence="2" id="KW-0521">NADP</keyword>
<proteinExistence type="inferred from homology"/>
<feature type="region of interest" description="Disordered" evidence="4">
    <location>
        <begin position="1"/>
        <end position="41"/>
    </location>
</feature>
<dbReference type="InterPro" id="IPR036291">
    <property type="entry name" value="NAD(P)-bd_dom_sf"/>
</dbReference>
<evidence type="ECO:0000256" key="3">
    <source>
        <dbReference type="ARBA" id="ARBA00023002"/>
    </source>
</evidence>
<sequence length="303" mass="32922">MASQMGKEGTFERPKAAQAQEKPGLEKHMAPSSEATKLESSGTFVEYVGSGKLKDKKVLITGGDSGIGRSVAALMAREGADITITHLPEEKDDAEQTKKLVEQEKRSCHLISVDLSKRENCKKVIDEHISKFQKLNVLVNNASKQNMCKDFAQIDLDQVESTFQTNIIQMFALTKYALPHMSRGDSIINSTSVVAFRGTAGMVDYAATKGAIVSFTRALAQQLKPKGIRVNAVAPGPVYTPIQADTRQAEDMEDFGAKSSIGRPGQPSEVATSFVFLASNEASLFFSHEDTDGQVMHCYPLGD</sequence>
<dbReference type="SUPFAM" id="SSF51735">
    <property type="entry name" value="NAD(P)-binding Rossmann-fold domains"/>
    <property type="match status" value="1"/>
</dbReference>
<dbReference type="PROSITE" id="PS00061">
    <property type="entry name" value="ADH_SHORT"/>
    <property type="match status" value="1"/>
</dbReference>
<accession>Q0C9V7</accession>
<evidence type="ECO:0000313" key="6">
    <source>
        <dbReference type="Proteomes" id="UP000007963"/>
    </source>
</evidence>
<dbReference type="PANTHER" id="PTHR48107:SF16">
    <property type="entry name" value="NADPH-DEPENDENT ALDEHYDE REDUCTASE 1, CHLOROPLASTIC"/>
    <property type="match status" value="1"/>
</dbReference>
<dbReference type="eggNOG" id="KOG0725">
    <property type="taxonomic scope" value="Eukaryota"/>
</dbReference>
<dbReference type="GO" id="GO:0044550">
    <property type="term" value="P:secondary metabolite biosynthetic process"/>
    <property type="evidence" value="ECO:0007669"/>
    <property type="project" value="UniProtKB-ARBA"/>
</dbReference>
<evidence type="ECO:0000256" key="2">
    <source>
        <dbReference type="ARBA" id="ARBA00022857"/>
    </source>
</evidence>
<dbReference type="Gene3D" id="3.40.50.720">
    <property type="entry name" value="NAD(P)-binding Rossmann-like Domain"/>
    <property type="match status" value="1"/>
</dbReference>
<organism evidence="5 6">
    <name type="scientific">Aspergillus terreus (strain NIH 2624 / FGSC A1156)</name>
    <dbReference type="NCBI Taxonomy" id="341663"/>
    <lineage>
        <taxon>Eukaryota</taxon>
        <taxon>Fungi</taxon>
        <taxon>Dikarya</taxon>
        <taxon>Ascomycota</taxon>
        <taxon>Pezizomycotina</taxon>
        <taxon>Eurotiomycetes</taxon>
        <taxon>Eurotiomycetidae</taxon>
        <taxon>Eurotiales</taxon>
        <taxon>Aspergillaceae</taxon>
        <taxon>Aspergillus</taxon>
        <taxon>Aspergillus subgen. Circumdati</taxon>
    </lineage>
</organism>
<dbReference type="GO" id="GO:0016614">
    <property type="term" value="F:oxidoreductase activity, acting on CH-OH group of donors"/>
    <property type="evidence" value="ECO:0007669"/>
    <property type="project" value="UniProtKB-ARBA"/>
</dbReference>
<reference evidence="6" key="1">
    <citation type="submission" date="2005-09" db="EMBL/GenBank/DDBJ databases">
        <title>Annotation of the Aspergillus terreus NIH2624 genome.</title>
        <authorList>
            <person name="Birren B.W."/>
            <person name="Lander E.S."/>
            <person name="Galagan J.E."/>
            <person name="Nusbaum C."/>
            <person name="Devon K."/>
            <person name="Henn M."/>
            <person name="Ma L.-J."/>
            <person name="Jaffe D.B."/>
            <person name="Butler J."/>
            <person name="Alvarez P."/>
            <person name="Gnerre S."/>
            <person name="Grabherr M."/>
            <person name="Kleber M."/>
            <person name="Mauceli E.W."/>
            <person name="Brockman W."/>
            <person name="Rounsley S."/>
            <person name="Young S.K."/>
            <person name="LaButti K."/>
            <person name="Pushparaj V."/>
            <person name="DeCaprio D."/>
            <person name="Crawford M."/>
            <person name="Koehrsen M."/>
            <person name="Engels R."/>
            <person name="Montgomery P."/>
            <person name="Pearson M."/>
            <person name="Howarth C."/>
            <person name="Larson L."/>
            <person name="Luoma S."/>
            <person name="White J."/>
            <person name="Alvarado L."/>
            <person name="Kodira C.D."/>
            <person name="Zeng Q."/>
            <person name="Oleary S."/>
            <person name="Yandava C."/>
            <person name="Denning D.W."/>
            <person name="Nierman W.C."/>
            <person name="Milne T."/>
            <person name="Madden K."/>
        </authorList>
    </citation>
    <scope>NUCLEOTIDE SEQUENCE [LARGE SCALE GENOMIC DNA]</scope>
    <source>
        <strain evidence="6">NIH 2624 / FGSC A1156</strain>
    </source>
</reference>
<dbReference type="FunFam" id="3.40.50.720:FF:000084">
    <property type="entry name" value="Short-chain dehydrogenase reductase"/>
    <property type="match status" value="1"/>
</dbReference>